<gene>
    <name evidence="1" type="ORF">HERI1096_LOCUS18870</name>
</gene>
<proteinExistence type="predicted"/>
<dbReference type="Gene3D" id="3.40.50.150">
    <property type="entry name" value="Vaccinia Virus protein VP39"/>
    <property type="match status" value="1"/>
</dbReference>
<dbReference type="SUPFAM" id="SSF53335">
    <property type="entry name" value="S-adenosyl-L-methionine-dependent methyltransferases"/>
    <property type="match status" value="1"/>
</dbReference>
<dbReference type="Pfam" id="PF13489">
    <property type="entry name" value="Methyltransf_23"/>
    <property type="match status" value="1"/>
</dbReference>
<dbReference type="AlphaFoldDB" id="A0A7S3AZN2"/>
<reference evidence="1" key="1">
    <citation type="submission" date="2021-01" db="EMBL/GenBank/DDBJ databases">
        <authorList>
            <person name="Corre E."/>
            <person name="Pelletier E."/>
            <person name="Niang G."/>
            <person name="Scheremetjew M."/>
            <person name="Finn R."/>
            <person name="Kale V."/>
            <person name="Holt S."/>
            <person name="Cochrane G."/>
            <person name="Meng A."/>
            <person name="Brown T."/>
            <person name="Cohen L."/>
        </authorList>
    </citation>
    <scope>NUCLEOTIDE SEQUENCE</scope>
    <source>
        <strain evidence="1">CCMP281</strain>
    </source>
</reference>
<accession>A0A7S3AZN2</accession>
<evidence type="ECO:0008006" key="2">
    <source>
        <dbReference type="Google" id="ProtNLM"/>
    </source>
</evidence>
<evidence type="ECO:0000313" key="1">
    <source>
        <dbReference type="EMBL" id="CAE0118171.1"/>
    </source>
</evidence>
<name>A0A7S3AZN2_9EUKA</name>
<dbReference type="EMBL" id="HBHX01033932">
    <property type="protein sequence ID" value="CAE0118171.1"/>
    <property type="molecule type" value="Transcribed_RNA"/>
</dbReference>
<sequence length="239" mass="26933">MNFLLWIAVLVGALFFLRVLMNRAMAEVYDLVIVRMTAKWYKAVFERLRTGDRVLDIGIGTGTALARNYALVLQKKLAVVGIDYEEAYIVKARSVVKEVSLKDSVILYCKSVYDEQLSSLFSGDARFDAVYFSGSLTLMPDPPKALRIGASMLKDGGRVYITQTFQDRKSSWAEVVKPWLQTITTIDFGKVTYRTEMEAIISRAGLTILEDGPVAGSISTAWQTARMYVLEHRADHRRL</sequence>
<organism evidence="1">
    <name type="scientific">Haptolina ericina</name>
    <dbReference type="NCBI Taxonomy" id="156174"/>
    <lineage>
        <taxon>Eukaryota</taxon>
        <taxon>Haptista</taxon>
        <taxon>Haptophyta</taxon>
        <taxon>Prymnesiophyceae</taxon>
        <taxon>Prymnesiales</taxon>
        <taxon>Prymnesiaceae</taxon>
        <taxon>Haptolina</taxon>
    </lineage>
</organism>
<dbReference type="CDD" id="cd02440">
    <property type="entry name" value="AdoMet_MTases"/>
    <property type="match status" value="1"/>
</dbReference>
<protein>
    <recommendedName>
        <fullName evidence="2">Methyltransferase domain-containing protein</fullName>
    </recommendedName>
</protein>
<dbReference type="InterPro" id="IPR029063">
    <property type="entry name" value="SAM-dependent_MTases_sf"/>
</dbReference>